<dbReference type="InterPro" id="IPR002734">
    <property type="entry name" value="RibDG_C"/>
</dbReference>
<dbReference type="GeneID" id="88359647"/>
<dbReference type="InterPro" id="IPR024072">
    <property type="entry name" value="DHFR-like_dom_sf"/>
</dbReference>
<dbReference type="Pfam" id="PF01872">
    <property type="entry name" value="RibD_C"/>
    <property type="match status" value="1"/>
</dbReference>
<reference evidence="2 3" key="1">
    <citation type="submission" date="2017-10" db="EMBL/GenBank/DDBJ databases">
        <title>Comparative genomics between pathogenic Norcardia.</title>
        <authorList>
            <person name="Zeng L."/>
        </authorList>
    </citation>
    <scope>NUCLEOTIDE SEQUENCE [LARGE SCALE GENOMIC DNA]</scope>
    <source>
        <strain evidence="2 3">NC_YFY_NT001</strain>
    </source>
</reference>
<dbReference type="KEGG" id="ntp:CRH09_20005"/>
<dbReference type="Proteomes" id="UP000221961">
    <property type="component" value="Chromosome"/>
</dbReference>
<organism evidence="2 3">
    <name type="scientific">Nocardia terpenica</name>
    <dbReference type="NCBI Taxonomy" id="455432"/>
    <lineage>
        <taxon>Bacteria</taxon>
        <taxon>Bacillati</taxon>
        <taxon>Actinomycetota</taxon>
        <taxon>Actinomycetes</taxon>
        <taxon>Mycobacteriales</taxon>
        <taxon>Nocardiaceae</taxon>
        <taxon>Nocardia</taxon>
    </lineage>
</organism>
<evidence type="ECO:0000313" key="2">
    <source>
        <dbReference type="EMBL" id="ATL68128.1"/>
    </source>
</evidence>
<protein>
    <submittedName>
        <fullName evidence="2">Deaminase</fullName>
    </submittedName>
</protein>
<dbReference type="AlphaFoldDB" id="A0A291RLE7"/>
<accession>A0A291RLE7</accession>
<sequence length="199" mass="21941">MTRVITGASMSVDGYVAGPGETGFEHLFAWYNAGDRELPSTHPEIPFRLTETDHRYLREHIDGVGVFIVGRRLFDLVDGWGGIHPLDRPIVVVTHRVPHEWIDQHPQAPFTFADGIDSALKQASALADGKNIVVNAGTMARQYLEAGLLDEIHIDLIPVVLGGGTPFFDHVGGGPHLLDNPTVVQGERVTHLRYDVRKQ</sequence>
<gene>
    <name evidence="2" type="ORF">CRH09_20005</name>
</gene>
<feature type="domain" description="Bacterial bifunctional deaminase-reductase C-terminal" evidence="1">
    <location>
        <begin position="4"/>
        <end position="172"/>
    </location>
</feature>
<dbReference type="RefSeq" id="WP_098695229.1">
    <property type="nucleotide sequence ID" value="NZ_CP023778.1"/>
</dbReference>
<dbReference type="EMBL" id="CP023778">
    <property type="protein sequence ID" value="ATL68128.1"/>
    <property type="molecule type" value="Genomic_DNA"/>
</dbReference>
<dbReference type="Gene3D" id="3.40.430.10">
    <property type="entry name" value="Dihydrofolate Reductase, subunit A"/>
    <property type="match status" value="1"/>
</dbReference>
<evidence type="ECO:0000313" key="3">
    <source>
        <dbReference type="Proteomes" id="UP000221961"/>
    </source>
</evidence>
<dbReference type="GO" id="GO:0009231">
    <property type="term" value="P:riboflavin biosynthetic process"/>
    <property type="evidence" value="ECO:0007669"/>
    <property type="project" value="InterPro"/>
</dbReference>
<proteinExistence type="predicted"/>
<name>A0A291RLE7_9NOCA</name>
<dbReference type="GO" id="GO:0008703">
    <property type="term" value="F:5-amino-6-(5-phosphoribosylamino)uracil reductase activity"/>
    <property type="evidence" value="ECO:0007669"/>
    <property type="project" value="InterPro"/>
</dbReference>
<dbReference type="SUPFAM" id="SSF53597">
    <property type="entry name" value="Dihydrofolate reductase-like"/>
    <property type="match status" value="1"/>
</dbReference>
<evidence type="ECO:0000259" key="1">
    <source>
        <dbReference type="Pfam" id="PF01872"/>
    </source>
</evidence>